<feature type="domain" description="SPX" evidence="7">
    <location>
        <begin position="1"/>
        <end position="336"/>
    </location>
</feature>
<evidence type="ECO:0000256" key="3">
    <source>
        <dbReference type="ARBA" id="ARBA00022692"/>
    </source>
</evidence>
<feature type="transmembrane region" description="Helical" evidence="6">
    <location>
        <begin position="806"/>
        <end position="837"/>
    </location>
</feature>
<dbReference type="HOGENOM" id="CLU_005170_8_0_1"/>
<keyword evidence="4 6" id="KW-1133">Transmembrane helix</keyword>
<feature type="transmembrane region" description="Helical" evidence="6">
    <location>
        <begin position="742"/>
        <end position="760"/>
    </location>
</feature>
<feature type="transmembrane region" description="Helical" evidence="6">
    <location>
        <begin position="540"/>
        <end position="558"/>
    </location>
</feature>
<dbReference type="GO" id="GO:0005315">
    <property type="term" value="F:phosphate transmembrane transporter activity"/>
    <property type="evidence" value="ECO:0007669"/>
    <property type="project" value="TreeGrafter"/>
</dbReference>
<dbReference type="PROSITE" id="PS51382">
    <property type="entry name" value="SPX"/>
    <property type="match status" value="1"/>
</dbReference>
<dbReference type="InterPro" id="IPR004680">
    <property type="entry name" value="Cit_transptr-like_dom"/>
</dbReference>
<keyword evidence="5 6" id="KW-0472">Membrane</keyword>
<feature type="transmembrane region" description="Helical" evidence="6">
    <location>
        <begin position="888"/>
        <end position="916"/>
    </location>
</feature>
<dbReference type="InterPro" id="IPR004331">
    <property type="entry name" value="SPX_dom"/>
</dbReference>
<dbReference type="PANTHER" id="PTHR10283">
    <property type="entry name" value="SOLUTE CARRIER FAMILY 13 MEMBER"/>
    <property type="match status" value="1"/>
</dbReference>
<dbReference type="AlphaFoldDB" id="J8Q7A1"/>
<evidence type="ECO:0000256" key="2">
    <source>
        <dbReference type="ARBA" id="ARBA00022448"/>
    </source>
</evidence>
<feature type="transmembrane region" description="Helical" evidence="6">
    <location>
        <begin position="497"/>
        <end position="520"/>
    </location>
</feature>
<sequence>MRFSHFLKYNAVPEWQNHYLDYNELKNLIYTLQTDELKQETPKDEVNDDAQSQTPGPIMDIECNAAPGQPSSSKRKFTHKLKHKLFGSKQASSAGDDKRGRDEKAIDGNNINEETIELDELSPQGKASAFNKKFLSTKFFESRSSSVSSEGKTLFSSYDTFVTNLSDEKLKVDDFYKRMEAKFYERFEHLINDLEKEGIVTRVNETFDPEIQDLPPLRKIVSTTSQVQSSNNPFEIHSSNIDSELRNRFDYSEEEIDDDDDVDVFADTADNTALLNYSQFNIKSQKKSLLKQTIINLYIDLCQLKSFIELNRMGFGKITKKSDKVLHMNTRQELIESEEFFKDTYIFQHDTLSILNNKITQLIEFYAVLMGQPGKVDSCRQELKSYLHDHIVWERSITWKDMLGLSSQNRDIIVIEDETEKLMQEKLQIEYFKYPLPKPINLKFTTIENLAIPKLLFGKRAMKIGFIIIVTGVLLGIKTFNDPVEHRCMALVECCAFLWASEAIPLHITGLLVPLLTVLFRVLKDDDGKVMGAADASSEILGTMWSSTIMILLAGFTLGEALSQYNIAKVLASWLLALAGTKPRNVLLMAMSVVFFLSMWISNVASPVLTYSLLTPLLDPLDYTSPFAKALVMGVALSADIGGMASPISSPQNIISMQYLKPYGIGWGQFFAVALPTGILSMLCAWALMVFTFKISKTKLEKFTPIRTRFTIKQYYIIAVTIATILLWCVESKIESAFGSSGEIAVIPIVLFFGTGLLSTKDFNTFPWSIVILAMGGIALGKAVSSSGLLVTIARALQKKIQNDGVFAILCIFGILMLVVGTFVSHTVSAIIIIPLVQEVGDKLPNAKAAPILVFGCALLASCGMGLASSGFPNVTAISMTDKKGDRWLTVGAFISRGVPASLLAFVCVITIGYGISSSVLKGSA</sequence>
<evidence type="ECO:0000256" key="5">
    <source>
        <dbReference type="ARBA" id="ARBA00023136"/>
    </source>
</evidence>
<evidence type="ECO:0000313" key="9">
    <source>
        <dbReference type="Proteomes" id="UP000006968"/>
    </source>
</evidence>
<keyword evidence="3 6" id="KW-0812">Transmembrane</keyword>
<keyword evidence="2" id="KW-0813">Transport</keyword>
<evidence type="ECO:0000259" key="7">
    <source>
        <dbReference type="PROSITE" id="PS51382"/>
    </source>
</evidence>
<accession>J8Q7A1</accession>
<feature type="transmembrane region" description="Helical" evidence="6">
    <location>
        <begin position="670"/>
        <end position="693"/>
    </location>
</feature>
<dbReference type="Pfam" id="PF03105">
    <property type="entry name" value="SPX"/>
    <property type="match status" value="1"/>
</dbReference>
<feature type="transmembrane region" description="Helical" evidence="6">
    <location>
        <begin position="626"/>
        <end position="649"/>
    </location>
</feature>
<dbReference type="GO" id="GO:0005886">
    <property type="term" value="C:plasma membrane"/>
    <property type="evidence" value="ECO:0007669"/>
    <property type="project" value="TreeGrafter"/>
</dbReference>
<evidence type="ECO:0000256" key="6">
    <source>
        <dbReference type="SAM" id="Phobius"/>
    </source>
</evidence>
<feature type="transmembrane region" description="Helical" evidence="6">
    <location>
        <begin position="766"/>
        <end position="794"/>
    </location>
</feature>
<comment type="caution">
    <text evidence="8">The sequence shown here is derived from an EMBL/GenBank/DDBJ whole genome shotgun (WGS) entry which is preliminary data.</text>
</comment>
<dbReference type="OrthoDB" id="10260443at2759"/>
<feature type="transmembrane region" description="Helical" evidence="6">
    <location>
        <begin position="713"/>
        <end position="730"/>
    </location>
</feature>
<feature type="transmembrane region" description="Helical" evidence="6">
    <location>
        <begin position="593"/>
        <end position="614"/>
    </location>
</feature>
<dbReference type="CDD" id="cd14478">
    <property type="entry name" value="SPX_PHO87_PHO90_like"/>
    <property type="match status" value="1"/>
</dbReference>
<dbReference type="CDD" id="cd01115">
    <property type="entry name" value="SLC13_permease"/>
    <property type="match status" value="1"/>
</dbReference>
<gene>
    <name evidence="8" type="ORF">SU7_0378</name>
</gene>
<feature type="transmembrane region" description="Helical" evidence="6">
    <location>
        <begin position="461"/>
        <end position="477"/>
    </location>
</feature>
<feature type="transmembrane region" description="Helical" evidence="6">
    <location>
        <begin position="849"/>
        <end position="868"/>
    </location>
</feature>
<dbReference type="GO" id="GO:0006817">
    <property type="term" value="P:phosphate ion transport"/>
    <property type="evidence" value="ECO:0007669"/>
    <property type="project" value="TreeGrafter"/>
</dbReference>
<dbReference type="Proteomes" id="UP000006968">
    <property type="component" value="Chromosome III"/>
</dbReference>
<reference evidence="8 9" key="1">
    <citation type="journal article" date="2013" name="BMC Genomics">
        <title>High quality de novo sequencing and assembly of the Saccharomyces arboricolus genome.</title>
        <authorList>
            <person name="Liti G."/>
            <person name="Nguyen Ba A.N."/>
            <person name="Blythe M."/>
            <person name="Mueller C.A."/>
            <person name="Bergstroem A."/>
            <person name="Cubillos F.A."/>
            <person name="Dafhnis-Calas F."/>
            <person name="Khoshraftar S."/>
            <person name="Malla S."/>
            <person name="Mehta N."/>
            <person name="Siow C.C."/>
            <person name="Warringer J."/>
            <person name="Moses A.M."/>
            <person name="Louis E.J."/>
            <person name="Nieduszynski C.A."/>
        </authorList>
    </citation>
    <scope>NUCLEOTIDE SEQUENCE [LARGE SCALE GENOMIC DNA]</scope>
    <source>
        <strain evidence="9">H-6 / AS 2.3317 / CBS 10644</strain>
    </source>
</reference>
<name>J8Q7A1_SACAR</name>
<keyword evidence="9" id="KW-1185">Reference proteome</keyword>
<comment type="subcellular location">
    <subcellularLocation>
        <location evidence="1">Membrane</location>
        <topology evidence="1">Multi-pass membrane protein</topology>
    </subcellularLocation>
</comment>
<evidence type="ECO:0000256" key="4">
    <source>
        <dbReference type="ARBA" id="ARBA00022989"/>
    </source>
</evidence>
<dbReference type="PANTHER" id="PTHR10283:SF110">
    <property type="entry name" value="INORGANIC PHOSPHATE TRANSPORTER PHO87-RELATED"/>
    <property type="match status" value="1"/>
</dbReference>
<dbReference type="Pfam" id="PF03600">
    <property type="entry name" value="CitMHS"/>
    <property type="match status" value="1"/>
</dbReference>
<dbReference type="EMBL" id="ALIE01000022">
    <property type="protein sequence ID" value="EJS44511.1"/>
    <property type="molecule type" value="Genomic_DNA"/>
</dbReference>
<evidence type="ECO:0000313" key="8">
    <source>
        <dbReference type="EMBL" id="EJS44511.1"/>
    </source>
</evidence>
<evidence type="ECO:0000256" key="1">
    <source>
        <dbReference type="ARBA" id="ARBA00004141"/>
    </source>
</evidence>
<dbReference type="GO" id="GO:0006797">
    <property type="term" value="P:polyphosphate metabolic process"/>
    <property type="evidence" value="ECO:0007669"/>
    <property type="project" value="TreeGrafter"/>
</dbReference>
<proteinExistence type="predicted"/>
<organism evidence="8 9">
    <name type="scientific">Saccharomyces arboricola (strain H-6 / AS 2.3317 / CBS 10644)</name>
    <name type="common">Yeast</name>
    <dbReference type="NCBI Taxonomy" id="1160507"/>
    <lineage>
        <taxon>Eukaryota</taxon>
        <taxon>Fungi</taxon>
        <taxon>Dikarya</taxon>
        <taxon>Ascomycota</taxon>
        <taxon>Saccharomycotina</taxon>
        <taxon>Saccharomycetes</taxon>
        <taxon>Saccharomycetales</taxon>
        <taxon>Saccharomycetaceae</taxon>
        <taxon>Saccharomyces</taxon>
    </lineage>
</organism>
<protein>
    <submittedName>
        <fullName evidence="8">Pho87p</fullName>
    </submittedName>
</protein>